<dbReference type="AlphaFoldDB" id="A0A7M2Z0V6"/>
<reference evidence="2" key="2">
    <citation type="journal article" date="2019" name="MicrobiologyOpen">
        <title>High-quality draft genome sequence of Gaiella occulta isolated from a 150 meter deep mineral water borehole and comparison with the genome sequences of other deep-branching lineages of the phylum Actinobacteria.</title>
        <authorList>
            <person name="Severino R."/>
            <person name="Froufe H.J.C."/>
            <person name="Barroso C."/>
            <person name="Albuquerque L."/>
            <person name="Lobo-da-Cunha A."/>
            <person name="da Costa M.S."/>
            <person name="Egas C."/>
        </authorList>
    </citation>
    <scope>NUCLEOTIDE SEQUENCE [LARGE SCALE GENOMIC DNA]</scope>
    <source>
        <strain evidence="2">F2-233</strain>
    </source>
</reference>
<evidence type="ECO:0008006" key="3">
    <source>
        <dbReference type="Google" id="ProtNLM"/>
    </source>
</evidence>
<dbReference type="PANTHER" id="PTHR34309">
    <property type="entry name" value="SLR1406 PROTEIN"/>
    <property type="match status" value="1"/>
</dbReference>
<keyword evidence="2" id="KW-1185">Reference proteome</keyword>
<dbReference type="InterPro" id="IPR038084">
    <property type="entry name" value="PduO/GlcC-like_sf"/>
</dbReference>
<gene>
    <name evidence="1" type="ORF">Gocc_0168</name>
</gene>
<dbReference type="SUPFAM" id="SSF143744">
    <property type="entry name" value="GlcG-like"/>
    <property type="match status" value="1"/>
</dbReference>
<evidence type="ECO:0000313" key="1">
    <source>
        <dbReference type="EMBL" id="RDI75749.1"/>
    </source>
</evidence>
<dbReference type="InterPro" id="IPR052517">
    <property type="entry name" value="GlcG_carb_metab_protein"/>
</dbReference>
<evidence type="ECO:0000313" key="2">
    <source>
        <dbReference type="Proteomes" id="UP000254134"/>
    </source>
</evidence>
<dbReference type="RefSeq" id="WP_181813265.1">
    <property type="nucleotide sequence ID" value="NZ_QQZY01000001.1"/>
</dbReference>
<dbReference type="EMBL" id="QQZY01000001">
    <property type="protein sequence ID" value="RDI75749.1"/>
    <property type="molecule type" value="Genomic_DNA"/>
</dbReference>
<sequence>MPSIGISHERALAAVRAVVERAAGPVSVVVADDHGEVVAALRMDGAALDTELNARRKAYTAARSDASTTRALAAKAARSPTELASFDPFFSFFLGGVAAFDEGRRVGAVGVSGLPGEVDEELAVAAIRAAGLEPGGLV</sequence>
<dbReference type="Proteomes" id="UP000254134">
    <property type="component" value="Unassembled WGS sequence"/>
</dbReference>
<protein>
    <recommendedName>
        <fullName evidence="3">Heme-binding protein</fullName>
    </recommendedName>
</protein>
<reference evidence="1 2" key="1">
    <citation type="submission" date="2018-07" db="EMBL/GenBank/DDBJ databases">
        <title>High-quality-draft genome sequence of Gaiella occulta.</title>
        <authorList>
            <person name="Severino R."/>
            <person name="Froufe H.J.C."/>
            <person name="Rainey F.A."/>
            <person name="Barroso C."/>
            <person name="Albuquerque L."/>
            <person name="Lobo-Da-Cunha A."/>
            <person name="Da Costa M.S."/>
            <person name="Egas C."/>
        </authorList>
    </citation>
    <scope>NUCLEOTIDE SEQUENCE [LARGE SCALE GENOMIC DNA]</scope>
    <source>
        <strain evidence="1 2">F2-233</strain>
    </source>
</reference>
<dbReference type="InterPro" id="IPR005624">
    <property type="entry name" value="PduO/GlcC-like"/>
</dbReference>
<proteinExistence type="predicted"/>
<dbReference type="Pfam" id="PF03928">
    <property type="entry name" value="HbpS-like"/>
    <property type="match status" value="1"/>
</dbReference>
<name>A0A7M2Z0V6_9ACTN</name>
<accession>A0A7M2Z0V6</accession>
<dbReference type="PANTHER" id="PTHR34309:SF10">
    <property type="entry name" value="SLR1406 PROTEIN"/>
    <property type="match status" value="1"/>
</dbReference>
<comment type="caution">
    <text evidence="1">The sequence shown here is derived from an EMBL/GenBank/DDBJ whole genome shotgun (WGS) entry which is preliminary data.</text>
</comment>
<organism evidence="1 2">
    <name type="scientific">Gaiella occulta</name>
    <dbReference type="NCBI Taxonomy" id="1002870"/>
    <lineage>
        <taxon>Bacteria</taxon>
        <taxon>Bacillati</taxon>
        <taxon>Actinomycetota</taxon>
        <taxon>Thermoleophilia</taxon>
        <taxon>Gaiellales</taxon>
        <taxon>Gaiellaceae</taxon>
        <taxon>Gaiella</taxon>
    </lineage>
</organism>
<dbReference type="Gene3D" id="3.30.450.150">
    <property type="entry name" value="Haem-degrading domain"/>
    <property type="match status" value="1"/>
</dbReference>